<keyword evidence="2" id="KW-1185">Reference proteome</keyword>
<comment type="caution">
    <text evidence="1">The sequence shown here is derived from an EMBL/GenBank/DDBJ whole genome shotgun (WGS) entry which is preliminary data.</text>
</comment>
<evidence type="ECO:0000313" key="1">
    <source>
        <dbReference type="EMBL" id="MBE9029991.1"/>
    </source>
</evidence>
<proteinExistence type="predicted"/>
<sequence>MQHEVLQRQSVRDCFAGFAWQGVNTAAPIIREITLKSSWKTASVQDFFGQYNWTGCAPIQPAISLDTEDLTSVSVRSPVKQFFDCFMWSGQPHIAPQPIPGNEHQVSPDRDFKLSNFADLF</sequence>
<protein>
    <submittedName>
        <fullName evidence="1">Uncharacterized protein</fullName>
    </submittedName>
</protein>
<dbReference type="AlphaFoldDB" id="A0A928VK03"/>
<name>A0A928VK03_9CYAN</name>
<accession>A0A928VK03</accession>
<gene>
    <name evidence="1" type="ORF">IQ266_09655</name>
</gene>
<evidence type="ECO:0000313" key="2">
    <source>
        <dbReference type="Proteomes" id="UP000625316"/>
    </source>
</evidence>
<dbReference type="EMBL" id="JADEXQ010000026">
    <property type="protein sequence ID" value="MBE9029991.1"/>
    <property type="molecule type" value="Genomic_DNA"/>
</dbReference>
<organism evidence="1 2">
    <name type="scientific">Romeriopsis navalis LEGE 11480</name>
    <dbReference type="NCBI Taxonomy" id="2777977"/>
    <lineage>
        <taxon>Bacteria</taxon>
        <taxon>Bacillati</taxon>
        <taxon>Cyanobacteriota</taxon>
        <taxon>Cyanophyceae</taxon>
        <taxon>Leptolyngbyales</taxon>
        <taxon>Leptolyngbyaceae</taxon>
        <taxon>Romeriopsis</taxon>
        <taxon>Romeriopsis navalis</taxon>
    </lineage>
</organism>
<dbReference type="Proteomes" id="UP000625316">
    <property type="component" value="Unassembled WGS sequence"/>
</dbReference>
<dbReference type="RefSeq" id="WP_264324817.1">
    <property type="nucleotide sequence ID" value="NZ_JADEXQ010000026.1"/>
</dbReference>
<reference evidence="1" key="1">
    <citation type="submission" date="2020-10" db="EMBL/GenBank/DDBJ databases">
        <authorList>
            <person name="Castelo-Branco R."/>
            <person name="Eusebio N."/>
            <person name="Adriana R."/>
            <person name="Vieira A."/>
            <person name="Brugerolle De Fraissinette N."/>
            <person name="Rezende De Castro R."/>
            <person name="Schneider M.P."/>
            <person name="Vasconcelos V."/>
            <person name="Leao P.N."/>
        </authorList>
    </citation>
    <scope>NUCLEOTIDE SEQUENCE</scope>
    <source>
        <strain evidence="1">LEGE 11480</strain>
    </source>
</reference>